<evidence type="ECO:0000256" key="2">
    <source>
        <dbReference type="ARBA" id="ARBA00023157"/>
    </source>
</evidence>
<evidence type="ECO:0008006" key="6">
    <source>
        <dbReference type="Google" id="ProtNLM"/>
    </source>
</evidence>
<dbReference type="GeneID" id="63791219"/>
<evidence type="ECO:0000256" key="1">
    <source>
        <dbReference type="ARBA" id="ARBA00022801"/>
    </source>
</evidence>
<dbReference type="OrthoDB" id="2586582at2759"/>
<dbReference type="InterPro" id="IPR029058">
    <property type="entry name" value="AB_hydrolase_fold"/>
</dbReference>
<keyword evidence="2" id="KW-1015">Disulfide bond</keyword>
<feature type="signal peptide" evidence="3">
    <location>
        <begin position="1"/>
        <end position="22"/>
    </location>
</feature>
<protein>
    <recommendedName>
        <fullName evidence="6">Cutinase</fullName>
    </recommendedName>
</protein>
<organism evidence="4 5">
    <name type="scientific">Talaromyces amestolkiae</name>
    <dbReference type="NCBI Taxonomy" id="1196081"/>
    <lineage>
        <taxon>Eukaryota</taxon>
        <taxon>Fungi</taxon>
        <taxon>Dikarya</taxon>
        <taxon>Ascomycota</taxon>
        <taxon>Pezizomycotina</taxon>
        <taxon>Eurotiomycetes</taxon>
        <taxon>Eurotiomycetidae</taxon>
        <taxon>Eurotiales</taxon>
        <taxon>Trichocomaceae</taxon>
        <taxon>Talaromyces</taxon>
        <taxon>Talaromyces sect. Talaromyces</taxon>
    </lineage>
</organism>
<evidence type="ECO:0000313" key="4">
    <source>
        <dbReference type="EMBL" id="RAO65990.1"/>
    </source>
</evidence>
<dbReference type="SUPFAM" id="SSF53474">
    <property type="entry name" value="alpha/beta-Hydrolases"/>
    <property type="match status" value="1"/>
</dbReference>
<evidence type="ECO:0000256" key="3">
    <source>
        <dbReference type="SAM" id="SignalP"/>
    </source>
</evidence>
<keyword evidence="3" id="KW-0732">Signal</keyword>
<gene>
    <name evidence="4" type="ORF">BHQ10_002002</name>
</gene>
<dbReference type="AlphaFoldDB" id="A0A364KR15"/>
<proteinExistence type="predicted"/>
<reference evidence="4 5" key="1">
    <citation type="journal article" date="2017" name="Biotechnol. Biofuels">
        <title>Differential beta-glucosidase expression as a function of carbon source availability in Talaromyces amestolkiae: a genomic and proteomic approach.</title>
        <authorList>
            <person name="de Eugenio L.I."/>
            <person name="Mendez-Liter J.A."/>
            <person name="Nieto-Dominguez M."/>
            <person name="Alonso L."/>
            <person name="Gil-Munoz J."/>
            <person name="Barriuso J."/>
            <person name="Prieto A."/>
            <person name="Martinez M.J."/>
        </authorList>
    </citation>
    <scope>NUCLEOTIDE SEQUENCE [LARGE SCALE GENOMIC DNA]</scope>
    <source>
        <strain evidence="4 5">CIB</strain>
    </source>
</reference>
<dbReference type="EMBL" id="MIKG01000002">
    <property type="protein sequence ID" value="RAO65990.1"/>
    <property type="molecule type" value="Genomic_DNA"/>
</dbReference>
<dbReference type="GO" id="GO:0052689">
    <property type="term" value="F:carboxylic ester hydrolase activity"/>
    <property type="evidence" value="ECO:0007669"/>
    <property type="project" value="UniProtKB-ARBA"/>
</dbReference>
<dbReference type="PANTHER" id="PTHR33630">
    <property type="entry name" value="CUTINASE RV1984C-RELATED-RELATED"/>
    <property type="match status" value="1"/>
</dbReference>
<evidence type="ECO:0000313" key="5">
    <source>
        <dbReference type="Proteomes" id="UP000249363"/>
    </source>
</evidence>
<keyword evidence="5" id="KW-1185">Reference proteome</keyword>
<dbReference type="STRING" id="1196081.A0A364KR15"/>
<comment type="caution">
    <text evidence="4">The sequence shown here is derived from an EMBL/GenBank/DDBJ whole genome shotgun (WGS) entry which is preliminary data.</text>
</comment>
<dbReference type="Gene3D" id="3.40.50.1820">
    <property type="entry name" value="alpha/beta hydrolase"/>
    <property type="match status" value="1"/>
</dbReference>
<dbReference type="Proteomes" id="UP000249363">
    <property type="component" value="Unassembled WGS sequence"/>
</dbReference>
<feature type="chain" id="PRO_5016654245" description="Cutinase" evidence="3">
    <location>
        <begin position="23"/>
        <end position="231"/>
    </location>
</feature>
<sequence>MTITCFNLWLLALATFVIPSIAQTVDPTSCASGVHLLLLRGEGTGDDLNVLDSIQSVVLEQIPGSTSLGLPYQHGDSDKQFAAYNGSLLLQQYIAEYASSCPSSKIAILGYSLGAVATMDAICGVSSLLVTYNVNALDPQYAQNVIAVVAYGDETYVPFQPWNVGNCTIGAGIYPRLDPAACEPFASSLQSYCDYGDEQCCSVFPLDDNAAHHTYFTKYNQDVVTFIQSRL</sequence>
<name>A0A364KR15_TALAM</name>
<dbReference type="InterPro" id="IPR000675">
    <property type="entry name" value="Cutinase/axe"/>
</dbReference>
<dbReference type="Pfam" id="PF01083">
    <property type="entry name" value="Cutinase"/>
    <property type="match status" value="1"/>
</dbReference>
<accession>A0A364KR15</accession>
<dbReference type="RefSeq" id="XP_040730507.1">
    <property type="nucleotide sequence ID" value="XM_040874101.1"/>
</dbReference>
<keyword evidence="1" id="KW-0378">Hydrolase</keyword>
<dbReference type="SMART" id="SM01110">
    <property type="entry name" value="Cutinase"/>
    <property type="match status" value="1"/>
</dbReference>
<dbReference type="PANTHER" id="PTHR33630:SF9">
    <property type="entry name" value="CUTINASE 4"/>
    <property type="match status" value="1"/>
</dbReference>